<evidence type="ECO:0008006" key="3">
    <source>
        <dbReference type="Google" id="ProtNLM"/>
    </source>
</evidence>
<gene>
    <name evidence="1" type="ORF">NIES267_05400</name>
</gene>
<organism evidence="1 2">
    <name type="scientific">Calothrix parasitica NIES-267</name>
    <dbReference type="NCBI Taxonomy" id="1973488"/>
    <lineage>
        <taxon>Bacteria</taxon>
        <taxon>Bacillati</taxon>
        <taxon>Cyanobacteriota</taxon>
        <taxon>Cyanophyceae</taxon>
        <taxon>Nostocales</taxon>
        <taxon>Calotrichaceae</taxon>
        <taxon>Calothrix</taxon>
    </lineage>
</organism>
<evidence type="ECO:0000313" key="2">
    <source>
        <dbReference type="Proteomes" id="UP000218418"/>
    </source>
</evidence>
<dbReference type="OrthoDB" id="466093at2"/>
<name>A0A1Z4LIK9_9CYAN</name>
<keyword evidence="2" id="KW-1185">Reference proteome</keyword>
<dbReference type="Proteomes" id="UP000218418">
    <property type="component" value="Chromosome"/>
</dbReference>
<dbReference type="EMBL" id="AP018227">
    <property type="protein sequence ID" value="BAY81075.1"/>
    <property type="molecule type" value="Genomic_DNA"/>
</dbReference>
<dbReference type="AlphaFoldDB" id="A0A1Z4LIK9"/>
<reference evidence="1 2" key="1">
    <citation type="submission" date="2017-06" db="EMBL/GenBank/DDBJ databases">
        <title>Genome sequencing of cyanobaciteial culture collection at National Institute for Environmental Studies (NIES).</title>
        <authorList>
            <person name="Hirose Y."/>
            <person name="Shimura Y."/>
            <person name="Fujisawa T."/>
            <person name="Nakamura Y."/>
            <person name="Kawachi M."/>
        </authorList>
    </citation>
    <scope>NUCLEOTIDE SEQUENCE [LARGE SCALE GENOMIC DNA]</scope>
    <source>
        <strain evidence="1 2">NIES-267</strain>
    </source>
</reference>
<accession>A0A1Z4LIK9</accession>
<evidence type="ECO:0000313" key="1">
    <source>
        <dbReference type="EMBL" id="BAY81075.1"/>
    </source>
</evidence>
<proteinExistence type="predicted"/>
<protein>
    <recommendedName>
        <fullName evidence="3">Type I restriction enzyme R protein N-terminal domain-containing protein</fullName>
    </recommendedName>
</protein>
<sequence>MARRKILEEGRDYTFRSYFELSYEPDEILAEFDYTLVIKELSLPKISQELQGTIELKQKIRDILPFVSLSNETARRETLVSPLLLEVIRYCECKMRIEYPLRVSNILKGNLDYLLQLKNHFLVIEAKNDDLTRGFTQLAVELIALSQVEEQDIYYGAVTIGDVWRFGKLDRIQQVITQDIKLFRVPDDLDDLAKVIVGILQGVDIKTDTPLLDKERGRG</sequence>